<comment type="caution">
    <text evidence="2">The sequence shown here is derived from an EMBL/GenBank/DDBJ whole genome shotgun (WGS) entry which is preliminary data.</text>
</comment>
<organism evidence="2 3">
    <name type="scientific">[Mycobacterium] manitobense</name>
    <dbReference type="NCBI Taxonomy" id="190147"/>
    <lineage>
        <taxon>Bacteria</taxon>
        <taxon>Bacillati</taxon>
        <taxon>Actinomycetota</taxon>
        <taxon>Actinomycetes</taxon>
        <taxon>Mycobacteriales</taxon>
        <taxon>Mycobacteriaceae</taxon>
        <taxon>Mycolicibacterium</taxon>
    </lineage>
</organism>
<feature type="transmembrane region" description="Helical" evidence="1">
    <location>
        <begin position="77"/>
        <end position="103"/>
    </location>
</feature>
<dbReference type="EMBL" id="JACKSJ010000148">
    <property type="protein sequence ID" value="MCV7171802.1"/>
    <property type="molecule type" value="Genomic_DNA"/>
</dbReference>
<gene>
    <name evidence="2" type="ORF">H7I41_17960</name>
</gene>
<protein>
    <recommendedName>
        <fullName evidence="4">Transmembrane protein</fullName>
    </recommendedName>
</protein>
<keyword evidence="1" id="KW-0812">Transmembrane</keyword>
<evidence type="ECO:0000313" key="2">
    <source>
        <dbReference type="EMBL" id="MCV7171802.1"/>
    </source>
</evidence>
<evidence type="ECO:0000256" key="1">
    <source>
        <dbReference type="SAM" id="Phobius"/>
    </source>
</evidence>
<evidence type="ECO:0008006" key="4">
    <source>
        <dbReference type="Google" id="ProtNLM"/>
    </source>
</evidence>
<evidence type="ECO:0000313" key="3">
    <source>
        <dbReference type="Proteomes" id="UP001140293"/>
    </source>
</evidence>
<sequence>MTQPHGYPQPPHPGYGQAVYTHNGRTHIVPGEQQYQVETVRHTGVVVLWFAQDSTFTGSYAQCHARIMKSLLHCLLLGWWGILSMVFFNPLAIVRNLLALSVLKREARMVREFWASQPQHFASAPQYHPPFR</sequence>
<reference evidence="2" key="1">
    <citation type="submission" date="2020-07" db="EMBL/GenBank/DDBJ databases">
        <authorList>
            <person name="Pettersson B.M.F."/>
            <person name="Behra P.R.K."/>
            <person name="Ramesh M."/>
            <person name="Das S."/>
            <person name="Dasgupta S."/>
            <person name="Kirsebom L.A."/>
        </authorList>
    </citation>
    <scope>NUCLEOTIDE SEQUENCE</scope>
    <source>
        <strain evidence="2">DSM 44615</strain>
    </source>
</reference>
<reference evidence="2" key="2">
    <citation type="journal article" date="2022" name="BMC Genomics">
        <title>Comparative genome analysis of mycobacteria focusing on tRNA and non-coding RNA.</title>
        <authorList>
            <person name="Behra P.R.K."/>
            <person name="Pettersson B.M.F."/>
            <person name="Ramesh M."/>
            <person name="Das S."/>
            <person name="Dasgupta S."/>
            <person name="Kirsebom L.A."/>
        </authorList>
    </citation>
    <scope>NUCLEOTIDE SEQUENCE</scope>
    <source>
        <strain evidence="2">DSM 44615</strain>
    </source>
</reference>
<accession>A0A9X2YC05</accession>
<keyword evidence="3" id="KW-1185">Reference proteome</keyword>
<dbReference type="Proteomes" id="UP001140293">
    <property type="component" value="Unassembled WGS sequence"/>
</dbReference>
<keyword evidence="1" id="KW-0472">Membrane</keyword>
<name>A0A9X2YC05_9MYCO</name>
<keyword evidence="1" id="KW-1133">Transmembrane helix</keyword>
<dbReference type="RefSeq" id="WP_264013980.1">
    <property type="nucleotide sequence ID" value="NZ_JACKSJ010000148.1"/>
</dbReference>
<dbReference type="AlphaFoldDB" id="A0A9X2YC05"/>
<proteinExistence type="predicted"/>